<accession>A0A9N7UVE4</accession>
<dbReference type="SMART" id="SM00060">
    <property type="entry name" value="FN3"/>
    <property type="match status" value="2"/>
</dbReference>
<dbReference type="GO" id="GO:0004896">
    <property type="term" value="F:cytokine receptor activity"/>
    <property type="evidence" value="ECO:0007669"/>
    <property type="project" value="TreeGrafter"/>
</dbReference>
<dbReference type="CDD" id="cd00063">
    <property type="entry name" value="FN3"/>
    <property type="match status" value="2"/>
</dbReference>
<name>A0A9N7UVE4_PLEPL</name>
<sequence>MNLSCRWKMLLIVSLWSRVNFVPGTNCEEAAVSHLSREDVLLLKDEQDPKCFTRTGLDFTCFFEAADNRTYDLLYSFNSRWTGISSRSLFNRTVSVEDHFLLDPPLNVSLHQTGRAGQLLVSWRAKLPTYCGDVMYRVRYFYQGVGEKTEEVKQDEHNRFILDSLVPGEQAEVQVSVKCASSPSGGHWSHWSQPVRGIVPQSADDVSLVCFTSDLQNVTCQWNRSRHGLENHKLFYQIDLSDEWSECTTDEFTDLCRFDGVESRKVRIRLSGAAAPLGRTFYTGDFTLNNTIKTSAPDHLRGAMETNQLCLKWDSPLPSVSAHLQYEVAYRTSPGGAWKFWSTESLLEGPEPGTCLEVSAGSQFHVKVRAKPDGSLYSGLWSDWSHELTGRTPTDAGLWLMLCIPVSMLITVTFLISTYLSKLKQLFWPPLPNLDKVLHTFLTDIDKQRWDPPLTLKQWSEETTESVLEIISEDERKPSEESTELLPPEETPSSGRPGRRDLWS</sequence>
<evidence type="ECO:0000259" key="11">
    <source>
        <dbReference type="PROSITE" id="PS50853"/>
    </source>
</evidence>
<evidence type="ECO:0000313" key="12">
    <source>
        <dbReference type="EMBL" id="CAB1437509.1"/>
    </source>
</evidence>
<dbReference type="GO" id="GO:0009897">
    <property type="term" value="C:external side of plasma membrane"/>
    <property type="evidence" value="ECO:0007669"/>
    <property type="project" value="TreeGrafter"/>
</dbReference>
<dbReference type="InterPro" id="IPR015152">
    <property type="entry name" value="Growth/epo_recpt_lig-bind"/>
</dbReference>
<dbReference type="PROSITE" id="PS50853">
    <property type="entry name" value="FN3"/>
    <property type="match status" value="2"/>
</dbReference>
<feature type="domain" description="Fibronectin type-III" evidence="11">
    <location>
        <begin position="296"/>
        <end position="395"/>
    </location>
</feature>
<evidence type="ECO:0000313" key="13">
    <source>
        <dbReference type="Proteomes" id="UP001153269"/>
    </source>
</evidence>
<dbReference type="InterPro" id="IPR003961">
    <property type="entry name" value="FN3_dom"/>
</dbReference>
<dbReference type="Pfam" id="PF09067">
    <property type="entry name" value="EpoR_lig-bind"/>
    <property type="match status" value="1"/>
</dbReference>
<evidence type="ECO:0000256" key="10">
    <source>
        <dbReference type="SAM" id="SignalP"/>
    </source>
</evidence>
<keyword evidence="3 10" id="KW-0732">Signal</keyword>
<organism evidence="12 13">
    <name type="scientific">Pleuronectes platessa</name>
    <name type="common">European plaice</name>
    <dbReference type="NCBI Taxonomy" id="8262"/>
    <lineage>
        <taxon>Eukaryota</taxon>
        <taxon>Metazoa</taxon>
        <taxon>Chordata</taxon>
        <taxon>Craniata</taxon>
        <taxon>Vertebrata</taxon>
        <taxon>Euteleostomi</taxon>
        <taxon>Actinopterygii</taxon>
        <taxon>Neopterygii</taxon>
        <taxon>Teleostei</taxon>
        <taxon>Neoteleostei</taxon>
        <taxon>Acanthomorphata</taxon>
        <taxon>Carangaria</taxon>
        <taxon>Pleuronectiformes</taxon>
        <taxon>Pleuronectoidei</taxon>
        <taxon>Pleuronectidae</taxon>
        <taxon>Pleuronectes</taxon>
    </lineage>
</organism>
<evidence type="ECO:0000256" key="2">
    <source>
        <dbReference type="ARBA" id="ARBA00022692"/>
    </source>
</evidence>
<evidence type="ECO:0000256" key="9">
    <source>
        <dbReference type="SAM" id="Phobius"/>
    </source>
</evidence>
<dbReference type="SUPFAM" id="SSF49265">
    <property type="entry name" value="Fibronectin type III"/>
    <property type="match status" value="3"/>
</dbReference>
<proteinExistence type="predicted"/>
<dbReference type="InterPro" id="IPR013783">
    <property type="entry name" value="Ig-like_fold"/>
</dbReference>
<keyword evidence="4 9" id="KW-1133">Transmembrane helix</keyword>
<evidence type="ECO:0000256" key="3">
    <source>
        <dbReference type="ARBA" id="ARBA00022729"/>
    </source>
</evidence>
<dbReference type="Gene3D" id="2.60.40.10">
    <property type="entry name" value="Immunoglobulins"/>
    <property type="match status" value="3"/>
</dbReference>
<keyword evidence="6" id="KW-0675">Receptor</keyword>
<dbReference type="Proteomes" id="UP001153269">
    <property type="component" value="Unassembled WGS sequence"/>
</dbReference>
<dbReference type="EMBL" id="CADEAL010002035">
    <property type="protein sequence ID" value="CAB1437509.1"/>
    <property type="molecule type" value="Genomic_DNA"/>
</dbReference>
<feature type="chain" id="PRO_5040114940" description="Fibronectin type-III domain-containing protein" evidence="10">
    <location>
        <begin position="22"/>
        <end position="504"/>
    </location>
</feature>
<dbReference type="PANTHER" id="PTHR23037:SF34">
    <property type="entry name" value="THROMBOPOIETIN RECEPTOR ISOFORM X1"/>
    <property type="match status" value="1"/>
</dbReference>
<dbReference type="AlphaFoldDB" id="A0A9N7UVE4"/>
<dbReference type="InterPro" id="IPR036116">
    <property type="entry name" value="FN3_sf"/>
</dbReference>
<reference evidence="12" key="1">
    <citation type="submission" date="2020-03" db="EMBL/GenBank/DDBJ databases">
        <authorList>
            <person name="Weist P."/>
        </authorList>
    </citation>
    <scope>NUCLEOTIDE SEQUENCE</scope>
</reference>
<evidence type="ECO:0000256" key="8">
    <source>
        <dbReference type="SAM" id="MobiDB-lite"/>
    </source>
</evidence>
<gene>
    <name evidence="12" type="ORF">PLEPLA_LOCUS25478</name>
</gene>
<keyword evidence="13" id="KW-1185">Reference proteome</keyword>
<feature type="domain" description="Fibronectin type-III" evidence="11">
    <location>
        <begin position="104"/>
        <end position="202"/>
    </location>
</feature>
<feature type="transmembrane region" description="Helical" evidence="9">
    <location>
        <begin position="398"/>
        <end position="420"/>
    </location>
</feature>
<evidence type="ECO:0000256" key="4">
    <source>
        <dbReference type="ARBA" id="ARBA00022989"/>
    </source>
</evidence>
<comment type="caution">
    <text evidence="12">The sequence shown here is derived from an EMBL/GenBank/DDBJ whole genome shotgun (WGS) entry which is preliminary data.</text>
</comment>
<evidence type="ECO:0000256" key="7">
    <source>
        <dbReference type="ARBA" id="ARBA00023180"/>
    </source>
</evidence>
<keyword evidence="5 9" id="KW-0472">Membrane</keyword>
<dbReference type="PANTHER" id="PTHR23037">
    <property type="entry name" value="CYTOKINE RECEPTOR"/>
    <property type="match status" value="1"/>
</dbReference>
<keyword evidence="2 9" id="KW-0812">Transmembrane</keyword>
<evidence type="ECO:0000256" key="5">
    <source>
        <dbReference type="ARBA" id="ARBA00023136"/>
    </source>
</evidence>
<comment type="subcellular location">
    <subcellularLocation>
        <location evidence="1">Membrane</location>
        <topology evidence="1">Single-pass type I membrane protein</topology>
    </subcellularLocation>
</comment>
<evidence type="ECO:0000256" key="6">
    <source>
        <dbReference type="ARBA" id="ARBA00023170"/>
    </source>
</evidence>
<feature type="region of interest" description="Disordered" evidence="8">
    <location>
        <begin position="470"/>
        <end position="504"/>
    </location>
</feature>
<protein>
    <recommendedName>
        <fullName evidence="11">Fibronectin type-III domain-containing protein</fullName>
    </recommendedName>
</protein>
<feature type="signal peptide" evidence="10">
    <location>
        <begin position="1"/>
        <end position="21"/>
    </location>
</feature>
<keyword evidence="7" id="KW-0325">Glycoprotein</keyword>
<evidence type="ECO:0000256" key="1">
    <source>
        <dbReference type="ARBA" id="ARBA00004479"/>
    </source>
</evidence>
<feature type="compositionally biased region" description="Low complexity" evidence="8">
    <location>
        <begin position="484"/>
        <end position="494"/>
    </location>
</feature>